<comment type="caution">
    <text evidence="1">The sequence shown here is derived from an EMBL/GenBank/DDBJ whole genome shotgun (WGS) entry which is preliminary data.</text>
</comment>
<gene>
    <name evidence="1" type="ORF">Q0590_33815</name>
</gene>
<accession>A0ABT8RHV4</accession>
<dbReference type="Proteomes" id="UP001168528">
    <property type="component" value="Unassembled WGS sequence"/>
</dbReference>
<keyword evidence="2" id="KW-1185">Reference proteome</keyword>
<proteinExistence type="predicted"/>
<evidence type="ECO:0000313" key="1">
    <source>
        <dbReference type="EMBL" id="MDO1451301.1"/>
    </source>
</evidence>
<name>A0ABT8RHV4_9BACT</name>
<sequence>MTKIHRLSEAEFNNTFEPPMQLLGMDDESSKVNLKEYVENIILEEGLNTSIEDIEIHYVYHHPRKRYEHILLNYGIENVYATIVVSLSNKQIEGYHILDLNEKYSLDEEEKKD</sequence>
<reference evidence="1" key="1">
    <citation type="submission" date="2023-07" db="EMBL/GenBank/DDBJ databases">
        <title>The genome sequence of Rhodocytophaga aerolata KACC 12507.</title>
        <authorList>
            <person name="Zhang X."/>
        </authorList>
    </citation>
    <scope>NUCLEOTIDE SEQUENCE</scope>
    <source>
        <strain evidence="1">KACC 12507</strain>
    </source>
</reference>
<protein>
    <submittedName>
        <fullName evidence="1">Uncharacterized protein</fullName>
    </submittedName>
</protein>
<dbReference type="RefSeq" id="WP_302042100.1">
    <property type="nucleotide sequence ID" value="NZ_JAUKPO010000051.1"/>
</dbReference>
<evidence type="ECO:0000313" key="2">
    <source>
        <dbReference type="Proteomes" id="UP001168528"/>
    </source>
</evidence>
<organism evidence="1 2">
    <name type="scientific">Rhodocytophaga aerolata</name>
    <dbReference type="NCBI Taxonomy" id="455078"/>
    <lineage>
        <taxon>Bacteria</taxon>
        <taxon>Pseudomonadati</taxon>
        <taxon>Bacteroidota</taxon>
        <taxon>Cytophagia</taxon>
        <taxon>Cytophagales</taxon>
        <taxon>Rhodocytophagaceae</taxon>
        <taxon>Rhodocytophaga</taxon>
    </lineage>
</organism>
<dbReference type="EMBL" id="JAUKPO010000051">
    <property type="protein sequence ID" value="MDO1451301.1"/>
    <property type="molecule type" value="Genomic_DNA"/>
</dbReference>